<evidence type="ECO:0000313" key="1">
    <source>
        <dbReference type="EMBL" id="UFW91072.1"/>
    </source>
</evidence>
<dbReference type="RefSeq" id="WP_231145113.1">
    <property type="nucleotide sequence ID" value="NZ_CP088100.1"/>
</dbReference>
<proteinExistence type="predicted"/>
<gene>
    <name evidence="1" type="ORF">BjapCC829_22040</name>
</gene>
<evidence type="ECO:0000313" key="2">
    <source>
        <dbReference type="Proteomes" id="UP001430990"/>
    </source>
</evidence>
<dbReference type="EMBL" id="CP088100">
    <property type="protein sequence ID" value="UFW91072.1"/>
    <property type="molecule type" value="Genomic_DNA"/>
</dbReference>
<reference evidence="1" key="1">
    <citation type="submission" date="2021-11" db="EMBL/GenBank/DDBJ databases">
        <title>Australian commercial rhizobial inoculants.</title>
        <authorList>
            <person name="Kohlmeier M.G."/>
            <person name="O'Hara G.W."/>
            <person name="Colombi E."/>
            <person name="Ramsay J.P."/>
            <person name="Terpolilli J."/>
        </authorList>
    </citation>
    <scope>NUCLEOTIDE SEQUENCE</scope>
    <source>
        <strain evidence="1">CC829</strain>
    </source>
</reference>
<dbReference type="Pfam" id="PF19474">
    <property type="entry name" value="DUF6011"/>
    <property type="match status" value="1"/>
</dbReference>
<dbReference type="InterPro" id="IPR046053">
    <property type="entry name" value="DUF6011"/>
</dbReference>
<dbReference type="Proteomes" id="UP001430990">
    <property type="component" value="Chromosome"/>
</dbReference>
<accession>A0ABY3QYZ3</accession>
<sequence length="253" mass="27170">MTDAIQQLLNGERREISPPAAGNCRRCGGTGKYRRFGRCFACNGTGSATARPGTITPRQRRPSNPAEIAEMALAFRAANPDVMAWIEANQNFDFAVKMGEQVATFGDMSEGQLVACLKCLRAATNAEAAPEISIARIEEAFAATRANDLRRPRLNLATFTFKPAGSNSRWAGSIYVTEGREYLGRITHGRFVCSSACTHDKQAKIVEAAADPHAAAVAYGRRTGSCACCGRALTDPSSIERGIGPVCAENYGW</sequence>
<organism evidence="1 2">
    <name type="scientific">Bradyrhizobium barranii</name>
    <dbReference type="NCBI Taxonomy" id="2992140"/>
    <lineage>
        <taxon>Bacteria</taxon>
        <taxon>Pseudomonadati</taxon>
        <taxon>Pseudomonadota</taxon>
        <taxon>Alphaproteobacteria</taxon>
        <taxon>Hyphomicrobiales</taxon>
        <taxon>Nitrobacteraceae</taxon>
        <taxon>Bradyrhizobium</taxon>
    </lineage>
</organism>
<protein>
    <submittedName>
        <fullName evidence="1">DUF6011 domain-containing protein</fullName>
    </submittedName>
</protein>
<keyword evidence="2" id="KW-1185">Reference proteome</keyword>
<name>A0ABY3QYZ3_9BRAD</name>